<reference evidence="4 5" key="1">
    <citation type="submission" date="2018-06" db="EMBL/GenBank/DDBJ databases">
        <authorList>
            <consortium name="Pathogen Informatics"/>
            <person name="Doyle S."/>
        </authorList>
    </citation>
    <scope>NUCLEOTIDE SEQUENCE [LARGE SCALE GENOMIC DNA]</scope>
    <source>
        <strain evidence="2 5">NCTC8500</strain>
        <strain evidence="3 4">NCTC9075</strain>
    </source>
</reference>
<sequence>MGLVIKAALGALVVLLIGVLAKTKNYYIAGLIPLFPTFALIAHYIVASETRH</sequence>
<feature type="transmembrane region" description="Helical" evidence="1">
    <location>
        <begin position="31"/>
        <end position="47"/>
    </location>
</feature>
<organism evidence="3 4">
    <name type="scientific">Escherichia coli</name>
    <dbReference type="NCBI Taxonomy" id="562"/>
    <lineage>
        <taxon>Bacteria</taxon>
        <taxon>Pseudomonadati</taxon>
        <taxon>Pseudomonadota</taxon>
        <taxon>Gammaproteobacteria</taxon>
        <taxon>Enterobacterales</taxon>
        <taxon>Enterobacteriaceae</taxon>
        <taxon>Escherichia</taxon>
    </lineage>
</organism>
<dbReference type="Proteomes" id="UP000254181">
    <property type="component" value="Unassembled WGS sequence"/>
</dbReference>
<accession>A0A377K604</accession>
<dbReference type="EMBL" id="UGFG01000001">
    <property type="protein sequence ID" value="STM38927.1"/>
    <property type="molecule type" value="Genomic_DNA"/>
</dbReference>
<evidence type="ECO:0000313" key="4">
    <source>
        <dbReference type="Proteomes" id="UP000254181"/>
    </source>
</evidence>
<dbReference type="Pfam" id="PF06942">
    <property type="entry name" value="GlpM"/>
    <property type="match status" value="1"/>
</dbReference>
<evidence type="ECO:0000313" key="3">
    <source>
        <dbReference type="EMBL" id="STP19880.1"/>
    </source>
</evidence>
<keyword evidence="1" id="KW-0472">Membrane</keyword>
<dbReference type="AlphaFoldDB" id="A0A377K604"/>
<evidence type="ECO:0000256" key="1">
    <source>
        <dbReference type="SAM" id="Phobius"/>
    </source>
</evidence>
<proteinExistence type="predicted"/>
<name>A0A377K604_ECOLX</name>
<gene>
    <name evidence="3" type="primary">ydgC</name>
    <name evidence="2" type="ORF">NCTC8500_02720</name>
    <name evidence="3" type="ORF">NCTC9075_03316</name>
</gene>
<protein>
    <submittedName>
        <fullName evidence="3">Inner membrane protein associated with alginate biosynthesis</fullName>
    </submittedName>
</protein>
<dbReference type="Proteomes" id="UP000254429">
    <property type="component" value="Unassembled WGS sequence"/>
</dbReference>
<keyword evidence="1" id="KW-1133">Transmembrane helix</keyword>
<dbReference type="EMBL" id="UGEM01000004">
    <property type="protein sequence ID" value="STP19880.1"/>
    <property type="molecule type" value="Genomic_DNA"/>
</dbReference>
<evidence type="ECO:0000313" key="2">
    <source>
        <dbReference type="EMBL" id="STM38927.1"/>
    </source>
</evidence>
<keyword evidence="1" id="KW-0812">Transmembrane</keyword>
<dbReference type="InterPro" id="IPR009707">
    <property type="entry name" value="GlpM/YdgC"/>
</dbReference>
<evidence type="ECO:0000313" key="5">
    <source>
        <dbReference type="Proteomes" id="UP000254429"/>
    </source>
</evidence>